<gene>
    <name evidence="1" type="ORF">QE152_g41266</name>
</gene>
<dbReference type="EMBL" id="JASPKY010002558">
    <property type="protein sequence ID" value="KAK9667615.1"/>
    <property type="molecule type" value="Genomic_DNA"/>
</dbReference>
<dbReference type="Proteomes" id="UP001458880">
    <property type="component" value="Unassembled WGS sequence"/>
</dbReference>
<sequence>YNMLSTDALSDQADLLMLYIFDERGILTATQSSGGMPLGSDYHMTLNDLPAGNYHFVAWARSNRSNTEDGGFDVPNPAIGSLSLRDMNYYLKRSGGIQQRELENLLVGVTEVKVDGGRHTQNVMVSLKKVNKKFRIVLLPYTNETTLDINDYDISITDQTGNGCIRYDYSLLPDEAITYRPYYADNV</sequence>
<dbReference type="AlphaFoldDB" id="A0AAW1H2B5"/>
<evidence type="ECO:0000313" key="1">
    <source>
        <dbReference type="EMBL" id="KAK9667615.1"/>
    </source>
</evidence>
<name>A0AAW1H2B5_POPJA</name>
<feature type="non-terminal residue" evidence="1">
    <location>
        <position position="1"/>
    </location>
</feature>
<comment type="caution">
    <text evidence="1">The sequence shown here is derived from an EMBL/GenBank/DDBJ whole genome shotgun (WGS) entry which is preliminary data.</text>
</comment>
<dbReference type="InterPro" id="IPR014941">
    <property type="entry name" value="FimB/Mfa2/Mfa3"/>
</dbReference>
<evidence type="ECO:0000313" key="2">
    <source>
        <dbReference type="Proteomes" id="UP001458880"/>
    </source>
</evidence>
<organism evidence="1 2">
    <name type="scientific">Popillia japonica</name>
    <name type="common">Japanese beetle</name>
    <dbReference type="NCBI Taxonomy" id="7064"/>
    <lineage>
        <taxon>Eukaryota</taxon>
        <taxon>Metazoa</taxon>
        <taxon>Ecdysozoa</taxon>
        <taxon>Arthropoda</taxon>
        <taxon>Hexapoda</taxon>
        <taxon>Insecta</taxon>
        <taxon>Pterygota</taxon>
        <taxon>Neoptera</taxon>
        <taxon>Endopterygota</taxon>
        <taxon>Coleoptera</taxon>
        <taxon>Polyphaga</taxon>
        <taxon>Scarabaeiformia</taxon>
        <taxon>Scarabaeidae</taxon>
        <taxon>Rutelinae</taxon>
        <taxon>Popillia</taxon>
    </lineage>
</organism>
<accession>A0AAW1H2B5</accession>
<protein>
    <submittedName>
        <fullName evidence="1">Fimbrillin-A associated anchor proteins Mfa1 and Mfa2</fullName>
    </submittedName>
</protein>
<dbReference type="Gene3D" id="2.60.40.2100">
    <property type="match status" value="1"/>
</dbReference>
<feature type="non-terminal residue" evidence="1">
    <location>
        <position position="187"/>
    </location>
</feature>
<reference evidence="1 2" key="1">
    <citation type="journal article" date="2024" name="BMC Genomics">
        <title>De novo assembly and annotation of Popillia japonica's genome with initial clues to its potential as an invasive pest.</title>
        <authorList>
            <person name="Cucini C."/>
            <person name="Boschi S."/>
            <person name="Funari R."/>
            <person name="Cardaioli E."/>
            <person name="Iannotti N."/>
            <person name="Marturano G."/>
            <person name="Paoli F."/>
            <person name="Bruttini M."/>
            <person name="Carapelli A."/>
            <person name="Frati F."/>
            <person name="Nardi F."/>
        </authorList>
    </citation>
    <scope>NUCLEOTIDE SEQUENCE [LARGE SCALE GENOMIC DNA]</scope>
    <source>
        <strain evidence="1">DMR45628</strain>
    </source>
</reference>
<dbReference type="Pfam" id="PF08842">
    <property type="entry name" value="Mfa2"/>
    <property type="match status" value="1"/>
</dbReference>
<proteinExistence type="predicted"/>
<keyword evidence="2" id="KW-1185">Reference proteome</keyword>